<evidence type="ECO:0000313" key="2">
    <source>
        <dbReference type="Proteomes" id="UP000324222"/>
    </source>
</evidence>
<name>A0A5B7I2Z5_PORTR</name>
<organism evidence="1 2">
    <name type="scientific">Portunus trituberculatus</name>
    <name type="common">Swimming crab</name>
    <name type="synonym">Neptunus trituberculatus</name>
    <dbReference type="NCBI Taxonomy" id="210409"/>
    <lineage>
        <taxon>Eukaryota</taxon>
        <taxon>Metazoa</taxon>
        <taxon>Ecdysozoa</taxon>
        <taxon>Arthropoda</taxon>
        <taxon>Crustacea</taxon>
        <taxon>Multicrustacea</taxon>
        <taxon>Malacostraca</taxon>
        <taxon>Eumalacostraca</taxon>
        <taxon>Eucarida</taxon>
        <taxon>Decapoda</taxon>
        <taxon>Pleocyemata</taxon>
        <taxon>Brachyura</taxon>
        <taxon>Eubrachyura</taxon>
        <taxon>Portunoidea</taxon>
        <taxon>Portunidae</taxon>
        <taxon>Portuninae</taxon>
        <taxon>Portunus</taxon>
    </lineage>
</organism>
<accession>A0A5B7I2Z5</accession>
<dbReference type="Proteomes" id="UP000324222">
    <property type="component" value="Unassembled WGS sequence"/>
</dbReference>
<proteinExistence type="predicted"/>
<sequence>MTVSPFNKLETLPINHQSPKNTLNHFSTGRFLTLSYEYN</sequence>
<evidence type="ECO:0000313" key="1">
    <source>
        <dbReference type="EMBL" id="MPC76289.1"/>
    </source>
</evidence>
<dbReference type="AlphaFoldDB" id="A0A5B7I2Z5"/>
<protein>
    <submittedName>
        <fullName evidence="1">Uncharacterized protein</fullName>
    </submittedName>
</protein>
<reference evidence="1 2" key="1">
    <citation type="submission" date="2019-05" db="EMBL/GenBank/DDBJ databases">
        <title>Another draft genome of Portunus trituberculatus and its Hox gene families provides insights of decapod evolution.</title>
        <authorList>
            <person name="Jeong J.-H."/>
            <person name="Song I."/>
            <person name="Kim S."/>
            <person name="Choi T."/>
            <person name="Kim D."/>
            <person name="Ryu S."/>
            <person name="Kim W."/>
        </authorList>
    </citation>
    <scope>NUCLEOTIDE SEQUENCE [LARGE SCALE GENOMIC DNA]</scope>
    <source>
        <tissue evidence="1">Muscle</tissue>
    </source>
</reference>
<comment type="caution">
    <text evidence="1">The sequence shown here is derived from an EMBL/GenBank/DDBJ whole genome shotgun (WGS) entry which is preliminary data.</text>
</comment>
<keyword evidence="2" id="KW-1185">Reference proteome</keyword>
<dbReference type="EMBL" id="VSRR010043000">
    <property type="protein sequence ID" value="MPC76289.1"/>
    <property type="molecule type" value="Genomic_DNA"/>
</dbReference>
<gene>
    <name evidence="1" type="ORF">E2C01_070698</name>
</gene>